<dbReference type="GO" id="GO:0005251">
    <property type="term" value="F:delayed rectifier potassium channel activity"/>
    <property type="evidence" value="ECO:0007669"/>
    <property type="project" value="TreeGrafter"/>
</dbReference>
<dbReference type="FunFam" id="3.30.710.10:FF:000012">
    <property type="entry name" value="Potassium voltage-gated channel subfamily A member 10"/>
    <property type="match status" value="1"/>
</dbReference>
<evidence type="ECO:0000256" key="5">
    <source>
        <dbReference type="ARBA" id="ARBA00022475"/>
    </source>
</evidence>
<evidence type="ECO:0000256" key="3">
    <source>
        <dbReference type="ARBA" id="ARBA00020934"/>
    </source>
</evidence>
<evidence type="ECO:0000256" key="2">
    <source>
        <dbReference type="ARBA" id="ARBA00005659"/>
    </source>
</evidence>
<comment type="similarity">
    <text evidence="22">Belongs to the potassium channel family. A (Shaker) (TC 1.A.1.2) subfamily. Kv1.8/KCNA10 sub-subfamily.</text>
</comment>
<feature type="transmembrane region" description="Helical" evidence="25">
    <location>
        <begin position="163"/>
        <end position="187"/>
    </location>
</feature>
<keyword evidence="13" id="KW-0406">Ion transport</keyword>
<evidence type="ECO:0000256" key="20">
    <source>
        <dbReference type="ARBA" id="ARBA00034430"/>
    </source>
</evidence>
<feature type="region of interest" description="Disordered" evidence="24">
    <location>
        <begin position="505"/>
        <end position="622"/>
    </location>
</feature>
<dbReference type="EMBL" id="JAUYZG010000014">
    <property type="protein sequence ID" value="KAK2889533.1"/>
    <property type="molecule type" value="Genomic_DNA"/>
</dbReference>
<evidence type="ECO:0000256" key="1">
    <source>
        <dbReference type="ARBA" id="ARBA00004651"/>
    </source>
</evidence>
<feature type="transmembrane region" description="Helical" evidence="25">
    <location>
        <begin position="1031"/>
        <end position="1051"/>
    </location>
</feature>
<evidence type="ECO:0000256" key="18">
    <source>
        <dbReference type="ARBA" id="ARBA00023303"/>
    </source>
</evidence>
<dbReference type="AlphaFoldDB" id="A0AA88PKJ9"/>
<sequence length="1109" mass="125123">MTVATGDPSDEAAAHPGLPQDYDPGTEQECCERVVINISGLRFETQLKTLSQFPETLLGDPKKRMRYFDPLRNEYFFDRNRPSFDAILYYYQSGGRLRRPVNVTLDIFSEEIRFYELGEEAIEMFREDEGFIKEEERPLPDNEFQKQVWLLFEYPESSGPARIIAIISVMVILISIVSFCLETLPIFRSDEEEKHKVPVATSNSTTTYTSTYFTDPFFILETLCIIWFSFEFLVRFFACPSKASFFVNIMNMIDVVAIIPYFITLGTELAETAEDGQQGQQAMSLAILRVIRLVRVFRIFKLSRHSKGLQILGQTLKASMRELGLLIFFLFIGVILFSSAVYFAEADEPESQFYSIPDAFWWAVVSMTTVGYGDMVPTTIGGKIVGSLCAIAGVLTIALPVPVIVSNFNYFYHRETEGEEQAQYLQVNVPKADSQEELKGSRSGSTISKSDYMEIQEGGYKYEFKFRKIRQACFISILQCAGAARGAQVLPSFIQRCMPRRALAGSGVVGSSSDTPNTSPPEERQTESERVKRTWSKEPELSPREGREAMEVPLVNFENLDDIGINLGDPSDSGYPTSPTSDAPEPNQGTRGINSPTHSPQRGRQPRHLPASPPTLSKKGTSSCNSLISNWKVLMSSEGSPNEALLGKVAKDCCEDYFAEKEKFEEGEQKVVINVSGMMYETTLKTLNQFPDTLLGDPMRRIDYFDPMRNEYFFDRNRPSFDGILYFYQSGGKIRRPANVPLDVFADEIVFYRLGHEVMEQFREDEGFIKDPEPQLPTSELHRQFWLLFEYPESSSAARSVALVSVFVITISICIFCLETLPEFRDEREFMPAFVNLTRDANGTLLSPTPHPKAVLSAFTDPFFVVETICIIWFCFELGVRFVVCPSKSEFFSNIMNVIDIVSIMPYFITVITELMAAHDEDPTANQNMSLATLRVIRLVRVFRIFKLSRHSKGLQILGQTLKASMRELGLLIFFLFIGVILFSSAIYFAEVDEPDTQFVSIPEGFWWAVVTMTTVGYGDMCPITLGGKMVGILCAIAGVLTIALPVPVIVSNFNYFYHRETEQAEKQMIDAAAEAAANQKSSSEEKYESNYSLDKSNGNWQTGKNGIP</sequence>
<dbReference type="GO" id="GO:0051260">
    <property type="term" value="P:protein homooligomerization"/>
    <property type="evidence" value="ECO:0007669"/>
    <property type="project" value="InterPro"/>
</dbReference>
<feature type="transmembrane region" description="Helical" evidence="25">
    <location>
        <begin position="323"/>
        <end position="344"/>
    </location>
</feature>
<evidence type="ECO:0000256" key="11">
    <source>
        <dbReference type="ARBA" id="ARBA00022958"/>
    </source>
</evidence>
<comment type="subcellular location">
    <subcellularLocation>
        <location evidence="1">Cell membrane</location>
        <topology evidence="1">Multi-pass membrane protein</topology>
    </subcellularLocation>
</comment>
<dbReference type="GO" id="GO:0001508">
    <property type="term" value="P:action potential"/>
    <property type="evidence" value="ECO:0007669"/>
    <property type="project" value="TreeGrafter"/>
</dbReference>
<dbReference type="Gene3D" id="1.20.120.350">
    <property type="entry name" value="Voltage-gated potassium channels. Chain C"/>
    <property type="match status" value="2"/>
</dbReference>
<proteinExistence type="inferred from homology"/>
<keyword evidence="15" id="KW-0564">Palmitate</keyword>
<evidence type="ECO:0000256" key="22">
    <source>
        <dbReference type="ARBA" id="ARBA00060824"/>
    </source>
</evidence>
<keyword evidence="12 25" id="KW-1133">Transmembrane helix</keyword>
<reference evidence="27" key="1">
    <citation type="submission" date="2023-08" db="EMBL/GenBank/DDBJ databases">
        <title>Chromosome-level Genome Assembly of mud carp (Cirrhinus molitorella).</title>
        <authorList>
            <person name="Liu H."/>
        </authorList>
    </citation>
    <scope>NUCLEOTIDE SEQUENCE</scope>
    <source>
        <strain evidence="27">Prfri</strain>
        <tissue evidence="27">Muscle</tissue>
    </source>
</reference>
<name>A0AA88PKJ9_9TELE</name>
<accession>A0AA88PKJ9</accession>
<keyword evidence="7" id="KW-0597">Phosphoprotein</keyword>
<evidence type="ECO:0000256" key="25">
    <source>
        <dbReference type="SAM" id="Phobius"/>
    </source>
</evidence>
<feature type="transmembrane region" description="Helical" evidence="25">
    <location>
        <begin position="891"/>
        <end position="909"/>
    </location>
</feature>
<evidence type="ECO:0000313" key="28">
    <source>
        <dbReference type="Proteomes" id="UP001187343"/>
    </source>
</evidence>
<dbReference type="InterPro" id="IPR028325">
    <property type="entry name" value="VG_K_chnl"/>
</dbReference>
<organism evidence="27 28">
    <name type="scientific">Cirrhinus molitorella</name>
    <name type="common">mud carp</name>
    <dbReference type="NCBI Taxonomy" id="172907"/>
    <lineage>
        <taxon>Eukaryota</taxon>
        <taxon>Metazoa</taxon>
        <taxon>Chordata</taxon>
        <taxon>Craniata</taxon>
        <taxon>Vertebrata</taxon>
        <taxon>Euteleostomi</taxon>
        <taxon>Actinopterygii</taxon>
        <taxon>Neopterygii</taxon>
        <taxon>Teleostei</taxon>
        <taxon>Ostariophysi</taxon>
        <taxon>Cypriniformes</taxon>
        <taxon>Cyprinidae</taxon>
        <taxon>Labeoninae</taxon>
        <taxon>Labeonini</taxon>
        <taxon>Cirrhinus</taxon>
    </lineage>
</organism>
<dbReference type="PRINTS" id="PR01510">
    <property type="entry name" value="KV13CHANNEL"/>
</dbReference>
<comment type="caution">
    <text evidence="27">The sequence shown here is derived from an EMBL/GenBank/DDBJ whole genome shotgun (WGS) entry which is preliminary data.</text>
</comment>
<dbReference type="Pfam" id="PF02214">
    <property type="entry name" value="BTB_2"/>
    <property type="match status" value="2"/>
</dbReference>
<dbReference type="Proteomes" id="UP001187343">
    <property type="component" value="Unassembled WGS sequence"/>
</dbReference>
<keyword evidence="5" id="KW-1003">Cell membrane</keyword>
<comment type="similarity">
    <text evidence="2">Belongs to the potassium channel family. A (Shaker) (TC 1.A.1.2) subfamily. Kv1.2/KCNA2 sub-subfamily.</text>
</comment>
<dbReference type="InterPro" id="IPR005821">
    <property type="entry name" value="Ion_trans_dom"/>
</dbReference>
<evidence type="ECO:0000256" key="16">
    <source>
        <dbReference type="ARBA" id="ARBA00023180"/>
    </source>
</evidence>
<evidence type="ECO:0000256" key="10">
    <source>
        <dbReference type="ARBA" id="ARBA00022882"/>
    </source>
</evidence>
<dbReference type="GO" id="GO:0008076">
    <property type="term" value="C:voltage-gated potassium channel complex"/>
    <property type="evidence" value="ECO:0007669"/>
    <property type="project" value="InterPro"/>
</dbReference>
<dbReference type="Gene3D" id="1.10.287.70">
    <property type="match status" value="2"/>
</dbReference>
<keyword evidence="4" id="KW-0813">Transport</keyword>
<dbReference type="PANTHER" id="PTHR11537:SF23">
    <property type="entry name" value="POTASSIUM VOLTAGE-GATED CHANNEL SUBFAMILY A MEMBER 2"/>
    <property type="match status" value="1"/>
</dbReference>
<dbReference type="InterPro" id="IPR011333">
    <property type="entry name" value="SKP1/BTB/POZ_sf"/>
</dbReference>
<keyword evidence="17" id="KW-0449">Lipoprotein</keyword>
<feature type="region of interest" description="Disordered" evidence="24">
    <location>
        <begin position="1"/>
        <end position="26"/>
    </location>
</feature>
<feature type="transmembrane region" description="Helical" evidence="25">
    <location>
        <begin position="863"/>
        <end position="884"/>
    </location>
</feature>
<evidence type="ECO:0000256" key="17">
    <source>
        <dbReference type="ARBA" id="ARBA00023288"/>
    </source>
</evidence>
<dbReference type="SUPFAM" id="SSF81324">
    <property type="entry name" value="Voltage-gated potassium channels"/>
    <property type="match status" value="2"/>
</dbReference>
<feature type="compositionally biased region" description="Polar residues" evidence="24">
    <location>
        <begin position="1094"/>
        <end position="1109"/>
    </location>
</feature>
<keyword evidence="11" id="KW-0630">Potassium</keyword>
<dbReference type="PANTHER" id="PTHR11537">
    <property type="entry name" value="VOLTAGE-GATED POTASSIUM CHANNEL"/>
    <property type="match status" value="1"/>
</dbReference>
<dbReference type="GO" id="GO:0044224">
    <property type="term" value="C:juxtaparanode region of axon"/>
    <property type="evidence" value="ECO:0007669"/>
    <property type="project" value="TreeGrafter"/>
</dbReference>
<feature type="region of interest" description="Disordered" evidence="24">
    <location>
        <begin position="1076"/>
        <end position="1109"/>
    </location>
</feature>
<dbReference type="FunFam" id="1.10.287.70:FF:000002">
    <property type="entry name" value="Potassium voltage-gated channel subfamily a member"/>
    <property type="match status" value="2"/>
</dbReference>
<feature type="compositionally biased region" description="Basic and acidic residues" evidence="24">
    <location>
        <begin position="521"/>
        <end position="550"/>
    </location>
</feature>
<evidence type="ECO:0000256" key="15">
    <source>
        <dbReference type="ARBA" id="ARBA00023139"/>
    </source>
</evidence>
<feature type="domain" description="BTB" evidence="26">
    <location>
        <begin position="669"/>
        <end position="769"/>
    </location>
</feature>
<evidence type="ECO:0000313" key="27">
    <source>
        <dbReference type="EMBL" id="KAK2889533.1"/>
    </source>
</evidence>
<keyword evidence="18" id="KW-0407">Ion channel</keyword>
<evidence type="ECO:0000256" key="21">
    <source>
        <dbReference type="ARBA" id="ARBA00059742"/>
    </source>
</evidence>
<evidence type="ECO:0000256" key="13">
    <source>
        <dbReference type="ARBA" id="ARBA00023065"/>
    </source>
</evidence>
<keyword evidence="6" id="KW-0633">Potassium transport</keyword>
<feature type="transmembrane region" description="Helical" evidence="25">
    <location>
        <begin position="801"/>
        <end position="821"/>
    </location>
</feature>
<dbReference type="PRINTS" id="PR01496">
    <property type="entry name" value="SHAKERCHANEL"/>
</dbReference>
<keyword evidence="14 25" id="KW-0472">Membrane</keyword>
<feature type="transmembrane region" description="Helical" evidence="25">
    <location>
        <begin position="969"/>
        <end position="990"/>
    </location>
</feature>
<dbReference type="InterPro" id="IPR000210">
    <property type="entry name" value="BTB/POZ_dom"/>
</dbReference>
<dbReference type="FunFam" id="1.20.120.350:FF:000033">
    <property type="entry name" value="potassium voltage-gated channel subfamily A member 10"/>
    <property type="match status" value="1"/>
</dbReference>
<feature type="domain" description="BTB" evidence="26">
    <location>
        <begin position="32"/>
        <end position="132"/>
    </location>
</feature>
<dbReference type="Pfam" id="PF00520">
    <property type="entry name" value="Ion_trans"/>
    <property type="match status" value="2"/>
</dbReference>
<feature type="transmembrane region" description="Helical" evidence="25">
    <location>
        <begin position="384"/>
        <end position="405"/>
    </location>
</feature>
<dbReference type="SMART" id="SM00225">
    <property type="entry name" value="BTB"/>
    <property type="match status" value="2"/>
</dbReference>
<dbReference type="PRINTS" id="PR00169">
    <property type="entry name" value="KCHANNEL"/>
</dbReference>
<protein>
    <recommendedName>
        <fullName evidence="23">Potassium voltage-gated channel subfamily A member 10</fullName>
    </recommendedName>
    <alternativeName>
        <fullName evidence="3">Potassium voltage-gated channel subfamily A member 2</fullName>
    </alternativeName>
    <alternativeName>
        <fullName evidence="19">Voltage-gated potassium channel subunit Kv1.2</fullName>
    </alternativeName>
</protein>
<dbReference type="GO" id="GO:0030425">
    <property type="term" value="C:dendrite"/>
    <property type="evidence" value="ECO:0007669"/>
    <property type="project" value="TreeGrafter"/>
</dbReference>
<evidence type="ECO:0000256" key="24">
    <source>
        <dbReference type="SAM" id="MobiDB-lite"/>
    </source>
</evidence>
<keyword evidence="10" id="KW-0851">Voltage-gated channel</keyword>
<feature type="compositionally biased region" description="Polar residues" evidence="24">
    <location>
        <begin position="574"/>
        <end position="602"/>
    </location>
</feature>
<evidence type="ECO:0000256" key="23">
    <source>
        <dbReference type="ARBA" id="ARBA00070812"/>
    </source>
</evidence>
<comment type="function">
    <text evidence="21">Voltage-gated potassium ion channel that mediates K(+) permeability of excitable membranes. When opened in response to the voltage difference across the membrane, KCNA10 channel selectively allows the flow of potassium ions across the membrane down their electrochemical gradient.</text>
</comment>
<dbReference type="InterPro" id="IPR003972">
    <property type="entry name" value="K_chnl_volt-dep_Kv1"/>
</dbReference>
<feature type="transmembrane region" description="Helical" evidence="25">
    <location>
        <begin position="217"/>
        <end position="238"/>
    </location>
</feature>
<evidence type="ECO:0000256" key="4">
    <source>
        <dbReference type="ARBA" id="ARBA00022448"/>
    </source>
</evidence>
<keyword evidence="9" id="KW-0631">Potassium channel</keyword>
<evidence type="ECO:0000256" key="12">
    <source>
        <dbReference type="ARBA" id="ARBA00022989"/>
    </source>
</evidence>
<evidence type="ECO:0000256" key="8">
    <source>
        <dbReference type="ARBA" id="ARBA00022692"/>
    </source>
</evidence>
<dbReference type="FunFam" id="1.20.120.350:FF:000025">
    <property type="entry name" value="Potassium voltage-gated channel subfamily A member 2"/>
    <property type="match status" value="1"/>
</dbReference>
<dbReference type="InterPro" id="IPR004050">
    <property type="entry name" value="K_chnl_volt-dep_Kv1.3"/>
</dbReference>
<keyword evidence="16" id="KW-0325">Glycoprotein</keyword>
<dbReference type="SUPFAM" id="SSF54695">
    <property type="entry name" value="POZ domain"/>
    <property type="match status" value="2"/>
</dbReference>
<feature type="transmembrane region" description="Helical" evidence="25">
    <location>
        <begin position="245"/>
        <end position="263"/>
    </location>
</feature>
<feature type="transmembrane region" description="Helical" evidence="25">
    <location>
        <begin position="1005"/>
        <end position="1024"/>
    </location>
</feature>
<dbReference type="GO" id="GO:0043679">
    <property type="term" value="C:axon terminus"/>
    <property type="evidence" value="ECO:0007669"/>
    <property type="project" value="TreeGrafter"/>
</dbReference>
<dbReference type="InterPro" id="IPR003968">
    <property type="entry name" value="K_chnl_volt-dep_Kv"/>
</dbReference>
<dbReference type="PRINTS" id="PR01491">
    <property type="entry name" value="KVCHANNEL"/>
</dbReference>
<keyword evidence="28" id="KW-1185">Reference proteome</keyword>
<evidence type="ECO:0000256" key="7">
    <source>
        <dbReference type="ARBA" id="ARBA00022553"/>
    </source>
</evidence>
<evidence type="ECO:0000256" key="6">
    <source>
        <dbReference type="ARBA" id="ARBA00022538"/>
    </source>
</evidence>
<gene>
    <name evidence="27" type="ORF">Q8A67_014908</name>
</gene>
<dbReference type="InterPro" id="IPR003131">
    <property type="entry name" value="T1-type_BTB"/>
</dbReference>
<comment type="catalytic activity">
    <reaction evidence="20">
        <text>K(+)(in) = K(+)(out)</text>
        <dbReference type="Rhea" id="RHEA:29463"/>
        <dbReference type="ChEBI" id="CHEBI:29103"/>
    </reaction>
</comment>
<dbReference type="FunFam" id="3.30.710.10:FF:000007">
    <property type="entry name" value="Potassium voltage-gated channel subfamily A member 2"/>
    <property type="match status" value="1"/>
</dbReference>
<keyword evidence="8 25" id="KW-0812">Transmembrane</keyword>
<dbReference type="InterPro" id="IPR027359">
    <property type="entry name" value="Volt_channel_dom_sf"/>
</dbReference>
<evidence type="ECO:0000256" key="14">
    <source>
        <dbReference type="ARBA" id="ARBA00023136"/>
    </source>
</evidence>
<dbReference type="Gene3D" id="3.30.710.10">
    <property type="entry name" value="Potassium Channel Kv1.1, Chain A"/>
    <property type="match status" value="2"/>
</dbReference>
<evidence type="ECO:0000259" key="26">
    <source>
        <dbReference type="SMART" id="SM00225"/>
    </source>
</evidence>
<evidence type="ECO:0000256" key="19">
    <source>
        <dbReference type="ARBA" id="ARBA00033198"/>
    </source>
</evidence>
<evidence type="ECO:0000256" key="9">
    <source>
        <dbReference type="ARBA" id="ARBA00022826"/>
    </source>
</evidence>